<dbReference type="EMBL" id="KN831775">
    <property type="protein sequence ID" value="KIM43544.1"/>
    <property type="molecule type" value="Genomic_DNA"/>
</dbReference>
<keyword evidence="2" id="KW-1185">Reference proteome</keyword>
<dbReference type="Proteomes" id="UP000053424">
    <property type="component" value="Unassembled WGS sequence"/>
</dbReference>
<organism evidence="1 2">
    <name type="scientific">Hebeloma cylindrosporum</name>
    <dbReference type="NCBI Taxonomy" id="76867"/>
    <lineage>
        <taxon>Eukaryota</taxon>
        <taxon>Fungi</taxon>
        <taxon>Dikarya</taxon>
        <taxon>Basidiomycota</taxon>
        <taxon>Agaricomycotina</taxon>
        <taxon>Agaricomycetes</taxon>
        <taxon>Agaricomycetidae</taxon>
        <taxon>Agaricales</taxon>
        <taxon>Agaricineae</taxon>
        <taxon>Hymenogastraceae</taxon>
        <taxon>Hebeloma</taxon>
    </lineage>
</organism>
<reference evidence="2" key="2">
    <citation type="submission" date="2015-01" db="EMBL/GenBank/DDBJ databases">
        <title>Evolutionary Origins and Diversification of the Mycorrhizal Mutualists.</title>
        <authorList>
            <consortium name="DOE Joint Genome Institute"/>
            <consortium name="Mycorrhizal Genomics Consortium"/>
            <person name="Kohler A."/>
            <person name="Kuo A."/>
            <person name="Nagy L.G."/>
            <person name="Floudas D."/>
            <person name="Copeland A."/>
            <person name="Barry K.W."/>
            <person name="Cichocki N."/>
            <person name="Veneault-Fourrey C."/>
            <person name="LaButti K."/>
            <person name="Lindquist E.A."/>
            <person name="Lipzen A."/>
            <person name="Lundell T."/>
            <person name="Morin E."/>
            <person name="Murat C."/>
            <person name="Riley R."/>
            <person name="Ohm R."/>
            <person name="Sun H."/>
            <person name="Tunlid A."/>
            <person name="Henrissat B."/>
            <person name="Grigoriev I.V."/>
            <person name="Hibbett D.S."/>
            <person name="Martin F."/>
        </authorList>
    </citation>
    <scope>NUCLEOTIDE SEQUENCE [LARGE SCALE GENOMIC DNA]</scope>
    <source>
        <strain evidence="2">h7</strain>
    </source>
</reference>
<proteinExistence type="predicted"/>
<name>A0A0C3CHA7_HEBCY</name>
<gene>
    <name evidence="1" type="ORF">M413DRAFT_443473</name>
</gene>
<protein>
    <submittedName>
        <fullName evidence="1">Uncharacterized protein</fullName>
    </submittedName>
</protein>
<dbReference type="AlphaFoldDB" id="A0A0C3CHA7"/>
<accession>A0A0C3CHA7</accession>
<dbReference type="HOGENOM" id="CLU_2922864_0_0_1"/>
<reference evidence="1 2" key="1">
    <citation type="submission" date="2014-04" db="EMBL/GenBank/DDBJ databases">
        <authorList>
            <consortium name="DOE Joint Genome Institute"/>
            <person name="Kuo A."/>
            <person name="Gay G."/>
            <person name="Dore J."/>
            <person name="Kohler A."/>
            <person name="Nagy L.G."/>
            <person name="Floudas D."/>
            <person name="Copeland A."/>
            <person name="Barry K.W."/>
            <person name="Cichocki N."/>
            <person name="Veneault-Fourrey C."/>
            <person name="LaButti K."/>
            <person name="Lindquist E.A."/>
            <person name="Lipzen A."/>
            <person name="Lundell T."/>
            <person name="Morin E."/>
            <person name="Murat C."/>
            <person name="Sun H."/>
            <person name="Tunlid A."/>
            <person name="Henrissat B."/>
            <person name="Grigoriev I.V."/>
            <person name="Hibbett D.S."/>
            <person name="Martin F."/>
            <person name="Nordberg H.P."/>
            <person name="Cantor M.N."/>
            <person name="Hua S.X."/>
        </authorList>
    </citation>
    <scope>NUCLEOTIDE SEQUENCE [LARGE SCALE GENOMIC DNA]</scope>
    <source>
        <strain evidence="2">h7</strain>
    </source>
</reference>
<sequence length="61" mass="6785">MDGLVSCQLSAPRDHAEVGFLRCDDRVSLVDEGQRNLLCSHGHASSESSYFEEPPFFTEVL</sequence>
<evidence type="ECO:0000313" key="2">
    <source>
        <dbReference type="Proteomes" id="UP000053424"/>
    </source>
</evidence>
<evidence type="ECO:0000313" key="1">
    <source>
        <dbReference type="EMBL" id="KIM43544.1"/>
    </source>
</evidence>